<evidence type="ECO:0000313" key="1">
    <source>
        <dbReference type="EMBL" id="PVI02528.1"/>
    </source>
</evidence>
<dbReference type="EMBL" id="KZ805342">
    <property type="protein sequence ID" value="PVI02528.1"/>
    <property type="molecule type" value="Genomic_DNA"/>
</dbReference>
<keyword evidence="2" id="KW-1185">Reference proteome</keyword>
<reference evidence="1 2" key="1">
    <citation type="journal article" date="2018" name="Sci. Rep.">
        <title>Comparative genomics provides insights into the lifestyle and reveals functional heterogeneity of dark septate endophytic fungi.</title>
        <authorList>
            <person name="Knapp D.G."/>
            <person name="Nemeth J.B."/>
            <person name="Barry K."/>
            <person name="Hainaut M."/>
            <person name="Henrissat B."/>
            <person name="Johnson J."/>
            <person name="Kuo A."/>
            <person name="Lim J.H.P."/>
            <person name="Lipzen A."/>
            <person name="Nolan M."/>
            <person name="Ohm R.A."/>
            <person name="Tamas L."/>
            <person name="Grigoriev I.V."/>
            <person name="Spatafora J.W."/>
            <person name="Nagy L.G."/>
            <person name="Kovacs G.M."/>
        </authorList>
    </citation>
    <scope>NUCLEOTIDE SEQUENCE [LARGE SCALE GENOMIC DNA]</scope>
    <source>
        <strain evidence="1 2">DSE2036</strain>
    </source>
</reference>
<organism evidence="1 2">
    <name type="scientific">Periconia macrospinosa</name>
    <dbReference type="NCBI Taxonomy" id="97972"/>
    <lineage>
        <taxon>Eukaryota</taxon>
        <taxon>Fungi</taxon>
        <taxon>Dikarya</taxon>
        <taxon>Ascomycota</taxon>
        <taxon>Pezizomycotina</taxon>
        <taxon>Dothideomycetes</taxon>
        <taxon>Pleosporomycetidae</taxon>
        <taxon>Pleosporales</taxon>
        <taxon>Massarineae</taxon>
        <taxon>Periconiaceae</taxon>
        <taxon>Periconia</taxon>
    </lineage>
</organism>
<protein>
    <submittedName>
        <fullName evidence="1">Uncharacterized protein</fullName>
    </submittedName>
</protein>
<evidence type="ECO:0000313" key="2">
    <source>
        <dbReference type="Proteomes" id="UP000244855"/>
    </source>
</evidence>
<sequence length="106" mass="11704">MAPHVQVGARIPLTIPIFINTLVFLISSHNILKVYKGVHPVISPKLAAAGIYDKPSTAVAGKNDEEVNEDWIDVNGMPLPSFARLMRPLRKDSSRDTRSVCQGVRR</sequence>
<accession>A0A2V1DVZ8</accession>
<gene>
    <name evidence="1" type="ORF">DM02DRAFT_653508</name>
</gene>
<dbReference type="Proteomes" id="UP000244855">
    <property type="component" value="Unassembled WGS sequence"/>
</dbReference>
<dbReference type="OrthoDB" id="3790503at2759"/>
<proteinExistence type="predicted"/>
<dbReference type="AlphaFoldDB" id="A0A2V1DVZ8"/>
<name>A0A2V1DVZ8_9PLEO</name>